<dbReference type="PANTHER" id="PTHR47506:SF1">
    <property type="entry name" value="HTH-TYPE TRANSCRIPTIONAL REGULATOR YJDC"/>
    <property type="match status" value="1"/>
</dbReference>
<evidence type="ECO:0000313" key="8">
    <source>
        <dbReference type="EMBL" id="AHE55267.1"/>
    </source>
</evidence>
<feature type="region of interest" description="Disordered" evidence="6">
    <location>
        <begin position="1"/>
        <end position="24"/>
    </location>
</feature>
<dbReference type="PROSITE" id="PS50977">
    <property type="entry name" value="HTH_TETR_2"/>
    <property type="match status" value="1"/>
</dbReference>
<organism evidence="8 9">
    <name type="scientific">Sphingomonas sanxanigenens DSM 19645 = NX02</name>
    <dbReference type="NCBI Taxonomy" id="1123269"/>
    <lineage>
        <taxon>Bacteria</taxon>
        <taxon>Pseudomonadati</taxon>
        <taxon>Pseudomonadota</taxon>
        <taxon>Alphaproteobacteria</taxon>
        <taxon>Sphingomonadales</taxon>
        <taxon>Sphingomonadaceae</taxon>
        <taxon>Sphingomonas</taxon>
    </lineage>
</organism>
<name>W0AFF2_9SPHN</name>
<keyword evidence="3 5" id="KW-0238">DNA-binding</keyword>
<dbReference type="KEGG" id="ssan:NX02_17990"/>
<dbReference type="GO" id="GO:0003677">
    <property type="term" value="F:DNA binding"/>
    <property type="evidence" value="ECO:0007669"/>
    <property type="project" value="UniProtKB-UniRule"/>
</dbReference>
<dbReference type="HOGENOM" id="CLU_069356_28_0_5"/>
<dbReference type="Pfam" id="PF13977">
    <property type="entry name" value="TetR_C_6"/>
    <property type="match status" value="1"/>
</dbReference>
<evidence type="ECO:0000256" key="6">
    <source>
        <dbReference type="SAM" id="MobiDB-lite"/>
    </source>
</evidence>
<dbReference type="PATRIC" id="fig|1123269.5.peg.3520"/>
<accession>W0AFF2</accession>
<keyword evidence="2" id="KW-0805">Transcription regulation</keyword>
<dbReference type="InterPro" id="IPR039538">
    <property type="entry name" value="BetI_C"/>
</dbReference>
<proteinExistence type="predicted"/>
<evidence type="ECO:0000256" key="1">
    <source>
        <dbReference type="ARBA" id="ARBA00022491"/>
    </source>
</evidence>
<dbReference type="PRINTS" id="PR00455">
    <property type="entry name" value="HTHTETR"/>
</dbReference>
<dbReference type="Gene3D" id="1.10.10.60">
    <property type="entry name" value="Homeodomain-like"/>
    <property type="match status" value="1"/>
</dbReference>
<dbReference type="OrthoDB" id="9795242at2"/>
<evidence type="ECO:0000256" key="4">
    <source>
        <dbReference type="ARBA" id="ARBA00023163"/>
    </source>
</evidence>
<dbReference type="InterPro" id="IPR036271">
    <property type="entry name" value="Tet_transcr_reg_TetR-rel_C_sf"/>
</dbReference>
<dbReference type="Proteomes" id="UP000018851">
    <property type="component" value="Chromosome"/>
</dbReference>
<evidence type="ECO:0000259" key="7">
    <source>
        <dbReference type="PROSITE" id="PS50977"/>
    </source>
</evidence>
<reference evidence="8 9" key="1">
    <citation type="submission" date="2013-07" db="EMBL/GenBank/DDBJ databases">
        <title>Completed genome of Sphingomonas sanxanigenens NX02.</title>
        <authorList>
            <person name="Ma T."/>
            <person name="Huang H."/>
            <person name="Wu M."/>
            <person name="Li X."/>
            <person name="Li G."/>
        </authorList>
    </citation>
    <scope>NUCLEOTIDE SEQUENCE [LARGE SCALE GENOMIC DNA]</scope>
    <source>
        <strain evidence="8 9">NX02</strain>
    </source>
</reference>
<evidence type="ECO:0000256" key="5">
    <source>
        <dbReference type="PROSITE-ProRule" id="PRU00335"/>
    </source>
</evidence>
<evidence type="ECO:0000256" key="3">
    <source>
        <dbReference type="ARBA" id="ARBA00023125"/>
    </source>
</evidence>
<dbReference type="PANTHER" id="PTHR47506">
    <property type="entry name" value="TRANSCRIPTIONAL REGULATORY PROTEIN"/>
    <property type="match status" value="1"/>
</dbReference>
<dbReference type="Pfam" id="PF00440">
    <property type="entry name" value="TetR_N"/>
    <property type="match status" value="1"/>
</dbReference>
<sequence length="215" mass="23315">MTDDRESAAIGDAAAPAGGGLRGRPRQFDRDAALVAAMRVFWRHGYAGASIGTLLEAMGISRATLYASFGDKEDLFRKVMDLYEREKTAYMVDALEQPSGRGVARHLLYGTIALQTNTADPKGSMGIVHSLSHAPGDEAIREFVMQRGRYWRDALIARFEQAARDGDFPASIAPRDLALTLKATTDGLLVAAATGVDESQLRGIADTFLELWPGR</sequence>
<dbReference type="STRING" id="1123269.NX02_17990"/>
<evidence type="ECO:0000313" key="9">
    <source>
        <dbReference type="Proteomes" id="UP000018851"/>
    </source>
</evidence>
<dbReference type="InterPro" id="IPR009057">
    <property type="entry name" value="Homeodomain-like_sf"/>
</dbReference>
<feature type="DNA-binding region" description="H-T-H motif" evidence="5">
    <location>
        <begin position="50"/>
        <end position="69"/>
    </location>
</feature>
<keyword evidence="1" id="KW-0678">Repressor</keyword>
<dbReference type="RefSeq" id="WP_025293449.1">
    <property type="nucleotide sequence ID" value="NZ_CP006644.1"/>
</dbReference>
<dbReference type="SUPFAM" id="SSF48498">
    <property type="entry name" value="Tetracyclin repressor-like, C-terminal domain"/>
    <property type="match status" value="1"/>
</dbReference>
<protein>
    <recommendedName>
        <fullName evidence="7">HTH tetR-type domain-containing protein</fullName>
    </recommendedName>
</protein>
<keyword evidence="4" id="KW-0804">Transcription</keyword>
<dbReference type="EMBL" id="CP006644">
    <property type="protein sequence ID" value="AHE55267.1"/>
    <property type="molecule type" value="Genomic_DNA"/>
</dbReference>
<feature type="domain" description="HTH tetR-type" evidence="7">
    <location>
        <begin position="27"/>
        <end position="87"/>
    </location>
</feature>
<evidence type="ECO:0000256" key="2">
    <source>
        <dbReference type="ARBA" id="ARBA00023015"/>
    </source>
</evidence>
<dbReference type="Gene3D" id="1.10.357.10">
    <property type="entry name" value="Tetracycline Repressor, domain 2"/>
    <property type="match status" value="1"/>
</dbReference>
<keyword evidence="9" id="KW-1185">Reference proteome</keyword>
<gene>
    <name evidence="8" type="ORF">NX02_17990</name>
</gene>
<dbReference type="InterPro" id="IPR001647">
    <property type="entry name" value="HTH_TetR"/>
</dbReference>
<dbReference type="AlphaFoldDB" id="W0AFF2"/>
<dbReference type="SUPFAM" id="SSF46689">
    <property type="entry name" value="Homeodomain-like"/>
    <property type="match status" value="1"/>
</dbReference>
<dbReference type="eggNOG" id="COG1309">
    <property type="taxonomic scope" value="Bacteria"/>
</dbReference>